<dbReference type="RefSeq" id="WP_128250543.1">
    <property type="nucleotide sequence ID" value="NZ_CP034951.1"/>
</dbReference>
<protein>
    <submittedName>
        <fullName evidence="2">Uncharacterized protein</fullName>
    </submittedName>
</protein>
<dbReference type="OrthoDB" id="1447714at2"/>
<evidence type="ECO:0000313" key="3">
    <source>
        <dbReference type="Proteomes" id="UP000285517"/>
    </source>
</evidence>
<organism evidence="2 3">
    <name type="scientific">Aequorivita ciconiae</name>
    <dbReference type="NCBI Taxonomy" id="2494375"/>
    <lineage>
        <taxon>Bacteria</taxon>
        <taxon>Pseudomonadati</taxon>
        <taxon>Bacteroidota</taxon>
        <taxon>Flavobacteriia</taxon>
        <taxon>Flavobacteriales</taxon>
        <taxon>Flavobacteriaceae</taxon>
        <taxon>Aequorivita</taxon>
    </lineage>
</organism>
<dbReference type="AlphaFoldDB" id="A0A410G4H7"/>
<keyword evidence="3" id="KW-1185">Reference proteome</keyword>
<name>A0A410G4H7_9FLAO</name>
<reference evidence="2 3" key="1">
    <citation type="submission" date="2019-01" db="EMBL/GenBank/DDBJ databases">
        <title>Complete genome sequencing of Aequorivita sp. H23M31.</title>
        <authorList>
            <person name="Bae J.-W."/>
        </authorList>
    </citation>
    <scope>NUCLEOTIDE SEQUENCE [LARGE SCALE GENOMIC DNA]</scope>
    <source>
        <strain evidence="2 3">H23M31</strain>
    </source>
</reference>
<evidence type="ECO:0000256" key="1">
    <source>
        <dbReference type="SAM" id="Phobius"/>
    </source>
</evidence>
<sequence>MKIDATLIGVIILLLIFVPIIYMIVNASGVNKKVTKSVLQLAQGKGLHLENVDVIGNLVIGMDRNSRKLIYSTKRNPQNDFKVINLEDVKDCRAKSIKVSDKTLQWVGLELVEKQGKKEIQFYCENDESGLTKDPYVCLQDAKRWENEVRPLLLKAS</sequence>
<gene>
    <name evidence="2" type="ORF">EI546_10740</name>
</gene>
<keyword evidence="1" id="KW-0472">Membrane</keyword>
<feature type="transmembrane region" description="Helical" evidence="1">
    <location>
        <begin position="6"/>
        <end position="25"/>
    </location>
</feature>
<accession>A0A410G4H7</accession>
<keyword evidence="1" id="KW-0812">Transmembrane</keyword>
<dbReference type="KEGG" id="aev:EI546_10740"/>
<dbReference type="Proteomes" id="UP000285517">
    <property type="component" value="Chromosome"/>
</dbReference>
<keyword evidence="1" id="KW-1133">Transmembrane helix</keyword>
<proteinExistence type="predicted"/>
<dbReference type="EMBL" id="CP034951">
    <property type="protein sequence ID" value="QAA82170.1"/>
    <property type="molecule type" value="Genomic_DNA"/>
</dbReference>
<evidence type="ECO:0000313" key="2">
    <source>
        <dbReference type="EMBL" id="QAA82170.1"/>
    </source>
</evidence>